<name>A0A268NYK8_SHOCL</name>
<reference evidence="2 3" key="1">
    <citation type="submission" date="2017-07" db="EMBL/GenBank/DDBJ databases">
        <title>Isolation and whole genome analysis of endospore-forming bacteria from heroin.</title>
        <authorList>
            <person name="Kalinowski J."/>
            <person name="Ahrens B."/>
            <person name="Al-Dilaimi A."/>
            <person name="Winkler A."/>
            <person name="Wibberg D."/>
            <person name="Schleenbecker U."/>
            <person name="Ruckert C."/>
            <person name="Wolfel R."/>
            <person name="Grass G."/>
        </authorList>
    </citation>
    <scope>NUCLEOTIDE SEQUENCE [LARGE SCALE GENOMIC DNA]</scope>
    <source>
        <strain evidence="2 3">7539</strain>
    </source>
</reference>
<dbReference type="RefSeq" id="WP_095326718.1">
    <property type="nucleotide sequence ID" value="NZ_NPCC01000015.1"/>
</dbReference>
<dbReference type="SUPFAM" id="SSF56281">
    <property type="entry name" value="Metallo-hydrolase/oxidoreductase"/>
    <property type="match status" value="1"/>
</dbReference>
<comment type="caution">
    <text evidence="2">The sequence shown here is derived from an EMBL/GenBank/DDBJ whole genome shotgun (WGS) entry which is preliminary data.</text>
</comment>
<dbReference type="EMBL" id="NPCC01000015">
    <property type="protein sequence ID" value="PAE88441.1"/>
    <property type="molecule type" value="Genomic_DNA"/>
</dbReference>
<accession>A0A268NYK8</accession>
<organism evidence="2 3">
    <name type="scientific">Shouchella clausii</name>
    <name type="common">Alkalihalobacillus clausii</name>
    <dbReference type="NCBI Taxonomy" id="79880"/>
    <lineage>
        <taxon>Bacteria</taxon>
        <taxon>Bacillati</taxon>
        <taxon>Bacillota</taxon>
        <taxon>Bacilli</taxon>
        <taxon>Bacillales</taxon>
        <taxon>Bacillaceae</taxon>
        <taxon>Shouchella</taxon>
    </lineage>
</organism>
<dbReference type="GO" id="GO:0016787">
    <property type="term" value="F:hydrolase activity"/>
    <property type="evidence" value="ECO:0007669"/>
    <property type="project" value="UniProtKB-KW"/>
</dbReference>
<evidence type="ECO:0000313" key="2">
    <source>
        <dbReference type="EMBL" id="PAE88441.1"/>
    </source>
</evidence>
<keyword evidence="2" id="KW-0378">Hydrolase</keyword>
<dbReference type="AlphaFoldDB" id="A0A268NYK8"/>
<dbReference type="InterPro" id="IPR036866">
    <property type="entry name" value="RibonucZ/Hydroxyglut_hydro"/>
</dbReference>
<evidence type="ECO:0000259" key="1">
    <source>
        <dbReference type="SMART" id="SM00849"/>
    </source>
</evidence>
<gene>
    <name evidence="2" type="ORF">CHH72_12425</name>
</gene>
<feature type="domain" description="Metallo-beta-lactamase" evidence="1">
    <location>
        <begin position="30"/>
        <end position="199"/>
    </location>
</feature>
<dbReference type="InterPro" id="IPR050855">
    <property type="entry name" value="NDM-1-like"/>
</dbReference>
<protein>
    <submittedName>
        <fullName evidence="2">MBL fold metallo-hydrolase</fullName>
    </submittedName>
</protein>
<dbReference type="Proteomes" id="UP000216207">
    <property type="component" value="Unassembled WGS sequence"/>
</dbReference>
<dbReference type="PANTHER" id="PTHR42951:SF4">
    <property type="entry name" value="ACYL-COENZYME A THIOESTERASE MBLAC2"/>
    <property type="match status" value="1"/>
</dbReference>
<dbReference type="PANTHER" id="PTHR42951">
    <property type="entry name" value="METALLO-BETA-LACTAMASE DOMAIN-CONTAINING"/>
    <property type="match status" value="1"/>
</dbReference>
<proteinExistence type="predicted"/>
<evidence type="ECO:0000313" key="3">
    <source>
        <dbReference type="Proteomes" id="UP000216207"/>
    </source>
</evidence>
<sequence>MRMKKTMEQHSVNGVSMANGTVSFRSVTLNVYSFAIDGIIIDAGASALKNGFLPFWKQQPIDALYCTHLHEDHTGCATWFEQQLHVPIYLHDSSLAAAKKTGDYPLYRKLFWGKRKSFHPAAIPATFQTRHSNWVSIFTPGHATDHVAFLNKSTGQLFTGDLYVQTKTKLIMDSESVPQIIASLHKLLQYDFEDVFCSHAGYLKQGRKKLVQKRDYLEALSNQVHDLYKSGLPIKEIQKRLFPRTYPITRFSKGEWDSAHLVKSALEYTGSK</sequence>
<dbReference type="SMART" id="SM00849">
    <property type="entry name" value="Lactamase_B"/>
    <property type="match status" value="1"/>
</dbReference>
<dbReference type="Pfam" id="PF00753">
    <property type="entry name" value="Lactamase_B"/>
    <property type="match status" value="1"/>
</dbReference>
<dbReference type="InterPro" id="IPR001279">
    <property type="entry name" value="Metallo-B-lactamas"/>
</dbReference>
<dbReference type="Gene3D" id="3.60.15.10">
    <property type="entry name" value="Ribonuclease Z/Hydroxyacylglutathione hydrolase-like"/>
    <property type="match status" value="1"/>
</dbReference>